<gene>
    <name evidence="9" type="ORF">SmJEL517_g04928</name>
</gene>
<reference evidence="9 10" key="1">
    <citation type="journal article" date="2019" name="Sci. Rep.">
        <title>Comparative genomics of chytrid fungi reveal insights into the obligate biotrophic and pathogenic lifestyle of Synchytrium endobioticum.</title>
        <authorList>
            <person name="van de Vossenberg B.T.L.H."/>
            <person name="Warris S."/>
            <person name="Nguyen H.D.T."/>
            <person name="van Gent-Pelzer M.P.E."/>
            <person name="Joly D.L."/>
            <person name="van de Geest H.C."/>
            <person name="Bonants P.J.M."/>
            <person name="Smith D.S."/>
            <person name="Levesque C.A."/>
            <person name="van der Lee T.A.J."/>
        </authorList>
    </citation>
    <scope>NUCLEOTIDE SEQUENCE [LARGE SCALE GENOMIC DNA]</scope>
    <source>
        <strain evidence="9 10">JEL517</strain>
    </source>
</reference>
<evidence type="ECO:0000256" key="6">
    <source>
        <dbReference type="PROSITE-ProRule" id="PRU00176"/>
    </source>
</evidence>
<dbReference type="GO" id="GO:0003723">
    <property type="term" value="F:RNA binding"/>
    <property type="evidence" value="ECO:0007669"/>
    <property type="project" value="UniProtKB-UniRule"/>
</dbReference>
<dbReference type="InterPro" id="IPR035979">
    <property type="entry name" value="RBD_domain_sf"/>
</dbReference>
<feature type="compositionally biased region" description="Acidic residues" evidence="7">
    <location>
        <begin position="1"/>
        <end position="46"/>
    </location>
</feature>
<dbReference type="GO" id="GO:0000447">
    <property type="term" value="P:endonucleolytic cleavage in ITS1 to separate SSU-rRNA from 5.8S rRNA and LSU-rRNA from tricistronic rRNA transcript (SSU-rRNA, 5.8S rRNA, LSU-rRNA)"/>
    <property type="evidence" value="ECO:0007669"/>
    <property type="project" value="TreeGrafter"/>
</dbReference>
<dbReference type="GO" id="GO:0005730">
    <property type="term" value="C:nucleolus"/>
    <property type="evidence" value="ECO:0007669"/>
    <property type="project" value="UniProtKB-SubCell"/>
</dbReference>
<dbReference type="GO" id="GO:0034462">
    <property type="term" value="P:small-subunit processome assembly"/>
    <property type="evidence" value="ECO:0007669"/>
    <property type="project" value="TreeGrafter"/>
</dbReference>
<dbReference type="AlphaFoldDB" id="A0A507C2W0"/>
<dbReference type="InterPro" id="IPR039119">
    <property type="entry name" value="ABT1/Esf2"/>
</dbReference>
<dbReference type="SUPFAM" id="SSF54928">
    <property type="entry name" value="RNA-binding domain, RBD"/>
    <property type="match status" value="1"/>
</dbReference>
<keyword evidence="10" id="KW-1185">Reference proteome</keyword>
<dbReference type="Gene3D" id="3.30.70.330">
    <property type="match status" value="1"/>
</dbReference>
<dbReference type="SMART" id="SM00360">
    <property type="entry name" value="RRM"/>
    <property type="match status" value="1"/>
</dbReference>
<comment type="similarity">
    <text evidence="2">Belongs to the ESF2/ABP1 family.</text>
</comment>
<comment type="subcellular location">
    <subcellularLocation>
        <location evidence="1">Nucleus</location>
        <location evidence="1">Nucleolus</location>
    </subcellularLocation>
</comment>
<dbReference type="RefSeq" id="XP_031023206.1">
    <property type="nucleotide sequence ID" value="XM_031170856.1"/>
</dbReference>
<comment type="caution">
    <text evidence="9">The sequence shown here is derived from an EMBL/GenBank/DDBJ whole genome shotgun (WGS) entry which is preliminary data.</text>
</comment>
<evidence type="ECO:0000313" key="9">
    <source>
        <dbReference type="EMBL" id="TPX31875.1"/>
    </source>
</evidence>
<dbReference type="STRING" id="1806994.A0A507C2W0"/>
<evidence type="ECO:0000256" key="1">
    <source>
        <dbReference type="ARBA" id="ARBA00004604"/>
    </source>
</evidence>
<feature type="region of interest" description="Disordered" evidence="7">
    <location>
        <begin position="260"/>
        <end position="292"/>
    </location>
</feature>
<dbReference type="GO" id="GO:0000472">
    <property type="term" value="P:endonucleolytic cleavage to generate mature 5'-end of SSU-rRNA from (SSU-rRNA, 5.8S rRNA, LSU-rRNA)"/>
    <property type="evidence" value="ECO:0007669"/>
    <property type="project" value="TreeGrafter"/>
</dbReference>
<keyword evidence="3 6" id="KW-0694">RNA-binding</keyword>
<dbReference type="EMBL" id="QEAO01000038">
    <property type="protein sequence ID" value="TPX31875.1"/>
    <property type="molecule type" value="Genomic_DNA"/>
</dbReference>
<evidence type="ECO:0000256" key="3">
    <source>
        <dbReference type="ARBA" id="ARBA00022884"/>
    </source>
</evidence>
<proteinExistence type="inferred from homology"/>
<feature type="domain" description="RRM" evidence="8">
    <location>
        <begin position="111"/>
        <end position="193"/>
    </location>
</feature>
<dbReference type="InterPro" id="IPR000504">
    <property type="entry name" value="RRM_dom"/>
</dbReference>
<protein>
    <recommendedName>
        <fullName evidence="5">18S rRNA factor 2</fullName>
    </recommendedName>
</protein>
<feature type="region of interest" description="Disordered" evidence="7">
    <location>
        <begin position="1"/>
        <end position="90"/>
    </location>
</feature>
<feature type="compositionally biased region" description="Low complexity" evidence="7">
    <location>
        <begin position="273"/>
        <end position="287"/>
    </location>
</feature>
<dbReference type="GeneID" id="42006153"/>
<dbReference type="PANTHER" id="PTHR12311:SF7">
    <property type="entry name" value="ACTIVATOR OF BASAL TRANSCRIPTION 1"/>
    <property type="match status" value="1"/>
</dbReference>
<dbReference type="InterPro" id="IPR012677">
    <property type="entry name" value="Nucleotide-bd_a/b_plait_sf"/>
</dbReference>
<feature type="compositionally biased region" description="Polar residues" evidence="7">
    <location>
        <begin position="61"/>
        <end position="83"/>
    </location>
</feature>
<evidence type="ECO:0000259" key="8">
    <source>
        <dbReference type="PROSITE" id="PS50102"/>
    </source>
</evidence>
<evidence type="ECO:0000256" key="5">
    <source>
        <dbReference type="ARBA" id="ARBA00032634"/>
    </source>
</evidence>
<evidence type="ECO:0000256" key="4">
    <source>
        <dbReference type="ARBA" id="ARBA00023242"/>
    </source>
</evidence>
<dbReference type="OrthoDB" id="287393at2759"/>
<dbReference type="PANTHER" id="PTHR12311">
    <property type="entry name" value="ACTIVATOR OF BASAL TRANSCRIPTION 1"/>
    <property type="match status" value="1"/>
</dbReference>
<dbReference type="GO" id="GO:0000480">
    <property type="term" value="P:endonucleolytic cleavage in 5'-ETS of tricistronic rRNA transcript (SSU-rRNA, 5.8S rRNA, LSU-rRNA)"/>
    <property type="evidence" value="ECO:0007669"/>
    <property type="project" value="TreeGrafter"/>
</dbReference>
<accession>A0A507C2W0</accession>
<dbReference type="CDD" id="cd12263">
    <property type="entry name" value="RRM_ABT1_like"/>
    <property type="match status" value="1"/>
</dbReference>
<name>A0A507C2W0_9FUNG</name>
<evidence type="ECO:0000256" key="2">
    <source>
        <dbReference type="ARBA" id="ARBA00005819"/>
    </source>
</evidence>
<keyword evidence="4" id="KW-0539">Nucleus</keyword>
<evidence type="ECO:0000313" key="10">
    <source>
        <dbReference type="Proteomes" id="UP000319731"/>
    </source>
</evidence>
<evidence type="ECO:0000256" key="7">
    <source>
        <dbReference type="SAM" id="MobiDB-lite"/>
    </source>
</evidence>
<dbReference type="Proteomes" id="UP000319731">
    <property type="component" value="Unassembled WGS sequence"/>
</dbReference>
<dbReference type="InterPro" id="IPR034353">
    <property type="entry name" value="ABT1/ESF2_RRM"/>
</dbReference>
<dbReference type="PROSITE" id="PS50102">
    <property type="entry name" value="RRM"/>
    <property type="match status" value="1"/>
</dbReference>
<organism evidence="9 10">
    <name type="scientific">Synchytrium microbalum</name>
    <dbReference type="NCBI Taxonomy" id="1806994"/>
    <lineage>
        <taxon>Eukaryota</taxon>
        <taxon>Fungi</taxon>
        <taxon>Fungi incertae sedis</taxon>
        <taxon>Chytridiomycota</taxon>
        <taxon>Chytridiomycota incertae sedis</taxon>
        <taxon>Chytridiomycetes</taxon>
        <taxon>Synchytriales</taxon>
        <taxon>Synchytriaceae</taxon>
        <taxon>Synchytrium</taxon>
    </lineage>
</organism>
<sequence length="347" mass="39528">MPAVEFDEFEADDIEDEPSDDDQVVDDDQVDLDDEIDQEDDDDDSIDGPIPHRPLDIFLQKPTSTAEDKQITQGSNDANTVAEASNKPKPTKKVIDNKSVKLLKKANDLTGVVYFSRIPPFMTPAKLKSLIIPHGALGRIFLVKESASIAAKRKKYRHNKRTNYVEGWVEFQSKKEAKRAVELLNGQRVDNRKRSRYHDDLWSCKYLKKFKWADLTEQMSYEKAVREQKIRVEMSHAKRENKHYMRNVATAKMVEAIQERKTKKRKMEEDADTTGATTVTNTADTNAPVSNDAAITSIRRRFKQRKIIDSEALDDGTKTTPGVKMTYTPEMEAKKKVVLSKLFAASS</sequence>